<feature type="chain" id="PRO_5032347084" evidence="1">
    <location>
        <begin position="18"/>
        <end position="88"/>
    </location>
</feature>
<evidence type="ECO:0000256" key="1">
    <source>
        <dbReference type="SAM" id="SignalP"/>
    </source>
</evidence>
<dbReference type="Proteomes" id="UP000663852">
    <property type="component" value="Unassembled WGS sequence"/>
</dbReference>
<comment type="caution">
    <text evidence="2">The sequence shown here is derived from an EMBL/GenBank/DDBJ whole genome shotgun (WGS) entry which is preliminary data.</text>
</comment>
<protein>
    <submittedName>
        <fullName evidence="2">Uncharacterized protein</fullName>
    </submittedName>
</protein>
<dbReference type="AlphaFoldDB" id="A0A815XLZ8"/>
<proteinExistence type="predicted"/>
<organism evidence="2 3">
    <name type="scientific">Adineta ricciae</name>
    <name type="common">Rotifer</name>
    <dbReference type="NCBI Taxonomy" id="249248"/>
    <lineage>
        <taxon>Eukaryota</taxon>
        <taxon>Metazoa</taxon>
        <taxon>Spiralia</taxon>
        <taxon>Gnathifera</taxon>
        <taxon>Rotifera</taxon>
        <taxon>Eurotatoria</taxon>
        <taxon>Bdelloidea</taxon>
        <taxon>Adinetida</taxon>
        <taxon>Adinetidae</taxon>
        <taxon>Adineta</taxon>
    </lineage>
</organism>
<sequence>IVVLAIITGILIPTVIIRQDKSQSISITTTTRTITNTTTKVTTTTITLTTGTTPTTTTEKGLIKLVVKNKVNGIFNTTIGGNSMKSTP</sequence>
<reference evidence="2" key="1">
    <citation type="submission" date="2021-02" db="EMBL/GenBank/DDBJ databases">
        <authorList>
            <person name="Nowell W R."/>
        </authorList>
    </citation>
    <scope>NUCLEOTIDE SEQUENCE</scope>
</reference>
<feature type="signal peptide" evidence="1">
    <location>
        <begin position="1"/>
        <end position="17"/>
    </location>
</feature>
<name>A0A815XLZ8_ADIRI</name>
<keyword evidence="1" id="KW-0732">Signal</keyword>
<feature type="non-terminal residue" evidence="2">
    <location>
        <position position="88"/>
    </location>
</feature>
<feature type="non-terminal residue" evidence="2">
    <location>
        <position position="1"/>
    </location>
</feature>
<gene>
    <name evidence="2" type="ORF">EDS130_LOCUS46480</name>
</gene>
<dbReference type="EMBL" id="CAJNOJ010002354">
    <property type="protein sequence ID" value="CAF1559225.1"/>
    <property type="molecule type" value="Genomic_DNA"/>
</dbReference>
<evidence type="ECO:0000313" key="3">
    <source>
        <dbReference type="Proteomes" id="UP000663852"/>
    </source>
</evidence>
<accession>A0A815XLZ8</accession>
<evidence type="ECO:0000313" key="2">
    <source>
        <dbReference type="EMBL" id="CAF1559225.1"/>
    </source>
</evidence>